<protein>
    <submittedName>
        <fullName evidence="2">Uncharacterized protein</fullName>
    </submittedName>
</protein>
<keyword evidence="3" id="KW-1185">Reference proteome</keyword>
<evidence type="ECO:0000313" key="2">
    <source>
        <dbReference type="EMBL" id="CAL1592828.1"/>
    </source>
</evidence>
<proteinExistence type="predicted"/>
<reference evidence="2 3" key="1">
    <citation type="submission" date="2024-04" db="EMBL/GenBank/DDBJ databases">
        <authorList>
            <person name="Waldvogel A.-M."/>
            <person name="Schoenle A."/>
        </authorList>
    </citation>
    <scope>NUCLEOTIDE SEQUENCE [LARGE SCALE GENOMIC DNA]</scope>
</reference>
<feature type="region of interest" description="Disordered" evidence="1">
    <location>
        <begin position="80"/>
        <end position="126"/>
    </location>
</feature>
<sequence>MLFLGRGLALKTGTCKAEQTAPDGNGIVRIKQESSSGHYLGDATLIKLRGVWRYALQRRWLDPAASFIALLRGDLSLPTASATPEGTMSLPSSTAGQDSRNLQSSRQRHGVSAKPWSAPDPTHWSP</sequence>
<evidence type="ECO:0000313" key="3">
    <source>
        <dbReference type="Proteomes" id="UP001497482"/>
    </source>
</evidence>
<dbReference type="Proteomes" id="UP001497482">
    <property type="component" value="Chromosome 2"/>
</dbReference>
<dbReference type="AlphaFoldDB" id="A0AAV2KRZ1"/>
<accession>A0AAV2KRZ1</accession>
<feature type="compositionally biased region" description="Polar residues" evidence="1">
    <location>
        <begin position="80"/>
        <end position="105"/>
    </location>
</feature>
<dbReference type="EMBL" id="OZ035824">
    <property type="protein sequence ID" value="CAL1592828.1"/>
    <property type="molecule type" value="Genomic_DNA"/>
</dbReference>
<name>A0AAV2KRZ1_KNICA</name>
<evidence type="ECO:0000256" key="1">
    <source>
        <dbReference type="SAM" id="MobiDB-lite"/>
    </source>
</evidence>
<gene>
    <name evidence="2" type="ORF">KC01_LOCUS22030</name>
</gene>
<organism evidence="2 3">
    <name type="scientific">Knipowitschia caucasica</name>
    <name type="common">Caucasian dwarf goby</name>
    <name type="synonym">Pomatoschistus caucasicus</name>
    <dbReference type="NCBI Taxonomy" id="637954"/>
    <lineage>
        <taxon>Eukaryota</taxon>
        <taxon>Metazoa</taxon>
        <taxon>Chordata</taxon>
        <taxon>Craniata</taxon>
        <taxon>Vertebrata</taxon>
        <taxon>Euteleostomi</taxon>
        <taxon>Actinopterygii</taxon>
        <taxon>Neopterygii</taxon>
        <taxon>Teleostei</taxon>
        <taxon>Neoteleostei</taxon>
        <taxon>Acanthomorphata</taxon>
        <taxon>Gobiaria</taxon>
        <taxon>Gobiiformes</taxon>
        <taxon>Gobioidei</taxon>
        <taxon>Gobiidae</taxon>
        <taxon>Gobiinae</taxon>
        <taxon>Knipowitschia</taxon>
    </lineage>
</organism>